<accession>A0ABN8IVR6</accession>
<keyword evidence="1" id="KW-1133">Transmembrane helix</keyword>
<dbReference type="EMBL" id="OW152817">
    <property type="protein sequence ID" value="CAH2068144.1"/>
    <property type="molecule type" value="Genomic_DNA"/>
</dbReference>
<gene>
    <name evidence="2" type="ORF">IPOD504_LOCUS14073</name>
</gene>
<keyword evidence="1" id="KW-0812">Transmembrane</keyword>
<evidence type="ECO:0000313" key="3">
    <source>
        <dbReference type="Proteomes" id="UP000837857"/>
    </source>
</evidence>
<dbReference type="Proteomes" id="UP000837857">
    <property type="component" value="Chromosome 5"/>
</dbReference>
<organism evidence="2 3">
    <name type="scientific">Iphiclides podalirius</name>
    <name type="common">scarce swallowtail</name>
    <dbReference type="NCBI Taxonomy" id="110791"/>
    <lineage>
        <taxon>Eukaryota</taxon>
        <taxon>Metazoa</taxon>
        <taxon>Ecdysozoa</taxon>
        <taxon>Arthropoda</taxon>
        <taxon>Hexapoda</taxon>
        <taxon>Insecta</taxon>
        <taxon>Pterygota</taxon>
        <taxon>Neoptera</taxon>
        <taxon>Endopterygota</taxon>
        <taxon>Lepidoptera</taxon>
        <taxon>Glossata</taxon>
        <taxon>Ditrysia</taxon>
        <taxon>Papilionoidea</taxon>
        <taxon>Papilionidae</taxon>
        <taxon>Papilioninae</taxon>
        <taxon>Iphiclides</taxon>
    </lineage>
</organism>
<protein>
    <recommendedName>
        <fullName evidence="4">NADH dehydrogenase subunit 4L</fullName>
    </recommendedName>
</protein>
<feature type="transmembrane region" description="Helical" evidence="1">
    <location>
        <begin position="42"/>
        <end position="64"/>
    </location>
</feature>
<feature type="non-terminal residue" evidence="2">
    <location>
        <position position="1"/>
    </location>
</feature>
<evidence type="ECO:0008006" key="4">
    <source>
        <dbReference type="Google" id="ProtNLM"/>
    </source>
</evidence>
<evidence type="ECO:0000256" key="1">
    <source>
        <dbReference type="SAM" id="Phobius"/>
    </source>
</evidence>
<name>A0ABN8IVR6_9NEOP</name>
<evidence type="ECO:0000313" key="2">
    <source>
        <dbReference type="EMBL" id="CAH2068144.1"/>
    </source>
</evidence>
<reference evidence="2" key="1">
    <citation type="submission" date="2022-03" db="EMBL/GenBank/DDBJ databases">
        <authorList>
            <person name="Martin H S."/>
        </authorList>
    </citation>
    <scope>NUCLEOTIDE SEQUENCE</scope>
</reference>
<proteinExistence type="predicted"/>
<keyword evidence="3" id="KW-1185">Reference proteome</keyword>
<keyword evidence="1" id="KW-0472">Membrane</keyword>
<sequence length="81" mass="8496">MGGGVLAALSRLSYCSLLVHGLAARWLLLGQGAAVCSDPTCLWTYTAGTVLLSELGALLLALMLEMPCCCLLRRITDVLTA</sequence>
<feature type="transmembrane region" description="Helical" evidence="1">
    <location>
        <begin position="12"/>
        <end position="30"/>
    </location>
</feature>